<accession>A0A517TV78</accession>
<dbReference type="EMBL" id="CP036339">
    <property type="protein sequence ID" value="QDT72257.1"/>
    <property type="molecule type" value="Genomic_DNA"/>
</dbReference>
<evidence type="ECO:0000256" key="1">
    <source>
        <dbReference type="SAM" id="MobiDB-lite"/>
    </source>
</evidence>
<protein>
    <recommendedName>
        <fullName evidence="5">DUF1598 domain-containing protein</fullName>
    </recommendedName>
</protein>
<dbReference type="Proteomes" id="UP000317909">
    <property type="component" value="Chromosome"/>
</dbReference>
<dbReference type="KEGG" id="llh:I41_14290"/>
<dbReference type="Pfam" id="PF07643">
    <property type="entry name" value="DUF1598"/>
    <property type="match status" value="1"/>
</dbReference>
<proteinExistence type="predicted"/>
<sequence precursor="true">MATFHRLQRTLALFAASLTLLVHPTAGYSQQPGPPAAQLPGANIGRAQPPNAAVANGPLGLPAGNNVGVGNSNNGGGAALADFDSLIDLITSTVENETWLENGTGEGDIQPFPNGVYVDAAGALRFREPASKHAGLAAARNRGLRSSEVATKTAATFAASAATPQASASKTDGVDELHRARHASELRFVSLSKLEAAIADCQERHVPLDPAMLSLAGLQRVSYVFAYPETGDLVLAGPAGDWAGSPQGGLTSLETGRPVVRLDDLLALWRRQRSEKSPAFGCSIVPRQEALAKTQAFLEASAAKPLEPSGRRKWLAELRDTLGIQDVEYYNIDEGSRIASLLLAADYHMKLIGMGLAEAVPGVKSYLATVRNGADGSPPPMAVLRWWFSMPASTVEVSDAHDAFALPQRCICVLSENEMLAARGERVHTGQSEDLNRKFAESFTQQFDALALKYPVYGELERVFEVALALAVIQREGLAEKVGWEPNLLLDEQRLRLPKSPAPQAVETVINHRVIGGRQIIAGVSGGVWVDGGKSLQVQSVAGQAVDKLTAAKKPPIKAAADAPAIVWWWD</sequence>
<dbReference type="RefSeq" id="WP_145431843.1">
    <property type="nucleotide sequence ID" value="NZ_CP036339.1"/>
</dbReference>
<reference evidence="3 4" key="1">
    <citation type="submission" date="2019-02" db="EMBL/GenBank/DDBJ databases">
        <title>Deep-cultivation of Planctomycetes and their phenomic and genomic characterization uncovers novel biology.</title>
        <authorList>
            <person name="Wiegand S."/>
            <person name="Jogler M."/>
            <person name="Boedeker C."/>
            <person name="Pinto D."/>
            <person name="Vollmers J."/>
            <person name="Rivas-Marin E."/>
            <person name="Kohn T."/>
            <person name="Peeters S.H."/>
            <person name="Heuer A."/>
            <person name="Rast P."/>
            <person name="Oberbeckmann S."/>
            <person name="Bunk B."/>
            <person name="Jeske O."/>
            <person name="Meyerdierks A."/>
            <person name="Storesund J.E."/>
            <person name="Kallscheuer N."/>
            <person name="Luecker S."/>
            <person name="Lage O.M."/>
            <person name="Pohl T."/>
            <person name="Merkel B.J."/>
            <person name="Hornburger P."/>
            <person name="Mueller R.-W."/>
            <person name="Bruemmer F."/>
            <person name="Labrenz M."/>
            <person name="Spormann A.M."/>
            <person name="Op den Camp H."/>
            <person name="Overmann J."/>
            <person name="Amann R."/>
            <person name="Jetten M.S.M."/>
            <person name="Mascher T."/>
            <person name="Medema M.H."/>
            <person name="Devos D.P."/>
            <person name="Kaster A.-K."/>
            <person name="Ovreas L."/>
            <person name="Rohde M."/>
            <person name="Galperin M.Y."/>
            <person name="Jogler C."/>
        </authorList>
    </citation>
    <scope>NUCLEOTIDE SEQUENCE [LARGE SCALE GENOMIC DNA]</scope>
    <source>
        <strain evidence="3 4">I41</strain>
    </source>
</reference>
<feature type="region of interest" description="Disordered" evidence="1">
    <location>
        <begin position="29"/>
        <end position="57"/>
    </location>
</feature>
<dbReference type="InterPro" id="IPR011487">
    <property type="entry name" value="DUF1598"/>
</dbReference>
<keyword evidence="2" id="KW-0732">Signal</keyword>
<keyword evidence="4" id="KW-1185">Reference proteome</keyword>
<evidence type="ECO:0008006" key="5">
    <source>
        <dbReference type="Google" id="ProtNLM"/>
    </source>
</evidence>
<name>A0A517TV78_9BACT</name>
<evidence type="ECO:0000313" key="3">
    <source>
        <dbReference type="EMBL" id="QDT72257.1"/>
    </source>
</evidence>
<organism evidence="3 4">
    <name type="scientific">Lacipirellula limnantheis</name>
    <dbReference type="NCBI Taxonomy" id="2528024"/>
    <lineage>
        <taxon>Bacteria</taxon>
        <taxon>Pseudomonadati</taxon>
        <taxon>Planctomycetota</taxon>
        <taxon>Planctomycetia</taxon>
        <taxon>Pirellulales</taxon>
        <taxon>Lacipirellulaceae</taxon>
        <taxon>Lacipirellula</taxon>
    </lineage>
</organism>
<dbReference type="AlphaFoldDB" id="A0A517TV78"/>
<evidence type="ECO:0000313" key="4">
    <source>
        <dbReference type="Proteomes" id="UP000317909"/>
    </source>
</evidence>
<dbReference type="OrthoDB" id="233246at2"/>
<feature type="chain" id="PRO_5021954692" description="DUF1598 domain-containing protein" evidence="2">
    <location>
        <begin position="29"/>
        <end position="571"/>
    </location>
</feature>
<evidence type="ECO:0000256" key="2">
    <source>
        <dbReference type="SAM" id="SignalP"/>
    </source>
</evidence>
<gene>
    <name evidence="3" type="ORF">I41_14290</name>
</gene>
<feature type="signal peptide" evidence="2">
    <location>
        <begin position="1"/>
        <end position="28"/>
    </location>
</feature>